<dbReference type="Proteomes" id="UP001440612">
    <property type="component" value="Chromosome"/>
</dbReference>
<evidence type="ECO:0000256" key="6">
    <source>
        <dbReference type="ARBA" id="ARBA00023136"/>
    </source>
</evidence>
<accession>A0ABZ2V7E9</accession>
<evidence type="ECO:0000313" key="8">
    <source>
        <dbReference type="EMBL" id="WZC50088.1"/>
    </source>
</evidence>
<sequence length="341" mass="36473">MDNKLTRRKLDQLFGWAELHLRLSHWKGVAVALMVAATATFLSEHYGAPTMLFALLIGLSLSFLAEVPALEGGLNFTAKTVLRLGVGLLGIRLGFEDVQAIGGTSIAAVFGMVLATLLCGLVLSYAIGRKVAFGILSGGAVAVCGASAALAFSSVLPDREDREKDTVLVVISVTVLSTMAMVLYPILFQYLGYDDLQTGFLIGATIHDVAQVVGAGYSVSDDAGLTATLVKMLRVAALPVLVLAIHLMFHDSQSKKSPFPWFLILFVALAVLRSVVDVPEQIIRVVSEAARWMMVAAIAAIGLRTDLGSVLRVHPSLMVILVLETLFLLGLALLFTDYFLN</sequence>
<evidence type="ECO:0000256" key="4">
    <source>
        <dbReference type="ARBA" id="ARBA00022692"/>
    </source>
</evidence>
<protein>
    <submittedName>
        <fullName evidence="8">YeiH family protein</fullName>
    </submittedName>
</protein>
<feature type="transmembrane region" description="Helical" evidence="7">
    <location>
        <begin position="167"/>
        <end position="187"/>
    </location>
</feature>
<proteinExistence type="inferred from homology"/>
<reference evidence="9" key="1">
    <citation type="submission" date="2024-04" db="EMBL/GenBank/DDBJ databases">
        <title>Phylogenomic analyses of a clade within the roseobacter group suggest taxonomic reassignments of species of the genera Aestuariivita, Citreicella, Loktanella, Nautella, Pelagibaca, Ruegeria, Thalassobius, Thiobacimonas and Tropicibacter, and the proposal o.</title>
        <authorList>
            <person name="Jeon C.O."/>
        </authorList>
    </citation>
    <scope>NUCLEOTIDE SEQUENCE [LARGE SCALE GENOMIC DNA]</scope>
    <source>
        <strain evidence="9">BS5-3</strain>
    </source>
</reference>
<dbReference type="PANTHER" id="PTHR30106">
    <property type="entry name" value="INNER MEMBRANE PROTEIN YEIH-RELATED"/>
    <property type="match status" value="1"/>
</dbReference>
<evidence type="ECO:0000313" key="9">
    <source>
        <dbReference type="Proteomes" id="UP001440612"/>
    </source>
</evidence>
<organism evidence="8 9">
    <name type="scientific">Yoonia phaeophyticola</name>
    <dbReference type="NCBI Taxonomy" id="3137369"/>
    <lineage>
        <taxon>Bacteria</taxon>
        <taxon>Pseudomonadati</taxon>
        <taxon>Pseudomonadota</taxon>
        <taxon>Alphaproteobacteria</taxon>
        <taxon>Rhodobacterales</taxon>
        <taxon>Paracoccaceae</taxon>
        <taxon>Yoonia</taxon>
    </lineage>
</organism>
<gene>
    <name evidence="8" type="ORF">AABB29_05430</name>
</gene>
<feature type="transmembrane region" description="Helical" evidence="7">
    <location>
        <begin position="50"/>
        <end position="70"/>
    </location>
</feature>
<feature type="transmembrane region" description="Helical" evidence="7">
    <location>
        <begin position="107"/>
        <end position="127"/>
    </location>
</feature>
<evidence type="ECO:0000256" key="2">
    <source>
        <dbReference type="ARBA" id="ARBA00007977"/>
    </source>
</evidence>
<name>A0ABZ2V7E9_9RHOB</name>
<dbReference type="InterPro" id="IPR018383">
    <property type="entry name" value="UPF0324_pro"/>
</dbReference>
<dbReference type="Pfam" id="PF03601">
    <property type="entry name" value="Cons_hypoth698"/>
    <property type="match status" value="1"/>
</dbReference>
<keyword evidence="4 7" id="KW-0812">Transmembrane</keyword>
<feature type="transmembrane region" description="Helical" evidence="7">
    <location>
        <begin position="315"/>
        <end position="335"/>
    </location>
</feature>
<feature type="transmembrane region" description="Helical" evidence="7">
    <location>
        <begin position="23"/>
        <end position="43"/>
    </location>
</feature>
<keyword evidence="9" id="KW-1185">Reference proteome</keyword>
<dbReference type="PANTHER" id="PTHR30106:SF2">
    <property type="entry name" value="UPF0324 INNER MEMBRANE PROTEIN YEIH"/>
    <property type="match status" value="1"/>
</dbReference>
<comment type="similarity">
    <text evidence="2">Belongs to the UPF0324 family.</text>
</comment>
<evidence type="ECO:0000256" key="5">
    <source>
        <dbReference type="ARBA" id="ARBA00022989"/>
    </source>
</evidence>
<keyword evidence="3" id="KW-1003">Cell membrane</keyword>
<comment type="subcellular location">
    <subcellularLocation>
        <location evidence="1">Cell membrane</location>
        <topology evidence="1">Multi-pass membrane protein</topology>
    </subcellularLocation>
</comment>
<evidence type="ECO:0000256" key="1">
    <source>
        <dbReference type="ARBA" id="ARBA00004651"/>
    </source>
</evidence>
<dbReference type="RefSeq" id="WP_341368198.1">
    <property type="nucleotide sequence ID" value="NZ_CP150951.2"/>
</dbReference>
<feature type="transmembrane region" description="Helical" evidence="7">
    <location>
        <begin position="133"/>
        <end position="155"/>
    </location>
</feature>
<feature type="transmembrane region" description="Helical" evidence="7">
    <location>
        <begin position="282"/>
        <end position="303"/>
    </location>
</feature>
<keyword evidence="5 7" id="KW-1133">Transmembrane helix</keyword>
<dbReference type="EMBL" id="CP150951">
    <property type="protein sequence ID" value="WZC50088.1"/>
    <property type="molecule type" value="Genomic_DNA"/>
</dbReference>
<evidence type="ECO:0000256" key="3">
    <source>
        <dbReference type="ARBA" id="ARBA00022475"/>
    </source>
</evidence>
<feature type="transmembrane region" description="Helical" evidence="7">
    <location>
        <begin position="229"/>
        <end position="247"/>
    </location>
</feature>
<feature type="transmembrane region" description="Helical" evidence="7">
    <location>
        <begin position="259"/>
        <end position="276"/>
    </location>
</feature>
<keyword evidence="6 7" id="KW-0472">Membrane</keyword>
<evidence type="ECO:0000256" key="7">
    <source>
        <dbReference type="SAM" id="Phobius"/>
    </source>
</evidence>